<dbReference type="RefSeq" id="WP_190577545.1">
    <property type="nucleotide sequence ID" value="NZ_CAWPQU010000078.1"/>
</dbReference>
<organism evidence="1 2">
    <name type="scientific">Phormidium tenue FACHB-1050</name>
    <dbReference type="NCBI Taxonomy" id="2692857"/>
    <lineage>
        <taxon>Bacteria</taxon>
        <taxon>Bacillati</taxon>
        <taxon>Cyanobacteriota</taxon>
        <taxon>Cyanophyceae</taxon>
        <taxon>Oscillatoriophycideae</taxon>
        <taxon>Oscillatoriales</taxon>
        <taxon>Oscillatoriaceae</taxon>
        <taxon>Phormidium</taxon>
    </lineage>
</organism>
<keyword evidence="2" id="KW-1185">Reference proteome</keyword>
<comment type="caution">
    <text evidence="1">The sequence shown here is derived from an EMBL/GenBank/DDBJ whole genome shotgun (WGS) entry which is preliminary data.</text>
</comment>
<reference evidence="1 2" key="1">
    <citation type="journal article" date="2020" name="ISME J.">
        <title>Comparative genomics reveals insights into cyanobacterial evolution and habitat adaptation.</title>
        <authorList>
            <person name="Chen M.Y."/>
            <person name="Teng W.K."/>
            <person name="Zhao L."/>
            <person name="Hu C.X."/>
            <person name="Zhou Y.K."/>
            <person name="Han B.P."/>
            <person name="Song L.R."/>
            <person name="Shu W.S."/>
        </authorList>
    </citation>
    <scope>NUCLEOTIDE SEQUENCE [LARGE SCALE GENOMIC DNA]</scope>
    <source>
        <strain evidence="1 2">FACHB-1050</strain>
    </source>
</reference>
<evidence type="ECO:0000313" key="1">
    <source>
        <dbReference type="EMBL" id="MBD2316658.1"/>
    </source>
</evidence>
<protein>
    <submittedName>
        <fullName evidence="1">Uncharacterized protein</fullName>
    </submittedName>
</protein>
<evidence type="ECO:0000313" key="2">
    <source>
        <dbReference type="Proteomes" id="UP000618445"/>
    </source>
</evidence>
<name>A0ABR8C7F7_9CYAN</name>
<gene>
    <name evidence="1" type="ORF">H6G05_07330</name>
</gene>
<dbReference type="Proteomes" id="UP000618445">
    <property type="component" value="Unassembled WGS sequence"/>
</dbReference>
<sequence>MTAQELVDKLQLNGSYDGNTILALSQKKIDQLLDRFDPDEDALIHISAVGYSINHGKGGSRGISYEF</sequence>
<dbReference type="EMBL" id="JACJQY010000008">
    <property type="protein sequence ID" value="MBD2316658.1"/>
    <property type="molecule type" value="Genomic_DNA"/>
</dbReference>
<accession>A0ABR8C7F7</accession>
<proteinExistence type="predicted"/>